<keyword evidence="2" id="KW-1185">Reference proteome</keyword>
<dbReference type="EMBL" id="NHZQ01000236">
    <property type="protein sequence ID" value="PSK46539.1"/>
    <property type="molecule type" value="Genomic_DNA"/>
</dbReference>
<evidence type="ECO:0000313" key="2">
    <source>
        <dbReference type="Proteomes" id="UP000243723"/>
    </source>
</evidence>
<gene>
    <name evidence="1" type="ORF">B9Z65_5507</name>
</gene>
<evidence type="ECO:0000313" key="1">
    <source>
        <dbReference type="EMBL" id="PSK46539.1"/>
    </source>
</evidence>
<reference evidence="1 2" key="1">
    <citation type="submission" date="2017-05" db="EMBL/GenBank/DDBJ databases">
        <title>Draft genome sequence of Elsinoe australis.</title>
        <authorList>
            <person name="Cheng Q."/>
        </authorList>
    </citation>
    <scope>NUCLEOTIDE SEQUENCE [LARGE SCALE GENOMIC DNA]</scope>
    <source>
        <strain evidence="1 2">NL1</strain>
    </source>
</reference>
<organism evidence="1 2">
    <name type="scientific">Elsinoe australis</name>
    <dbReference type="NCBI Taxonomy" id="40998"/>
    <lineage>
        <taxon>Eukaryota</taxon>
        <taxon>Fungi</taxon>
        <taxon>Dikarya</taxon>
        <taxon>Ascomycota</taxon>
        <taxon>Pezizomycotina</taxon>
        <taxon>Dothideomycetes</taxon>
        <taxon>Dothideomycetidae</taxon>
        <taxon>Myriangiales</taxon>
        <taxon>Elsinoaceae</taxon>
        <taxon>Elsinoe</taxon>
    </lineage>
</organism>
<protein>
    <submittedName>
        <fullName evidence="1">Sporulation-specific protein 22</fullName>
    </submittedName>
</protein>
<sequence length="1020" mass="113388">METAEEEATSGTSWKVRPSTDVHIEYTPFAHARQFFAVDASGSTYGTIIEREHEFVKRLANGSKDMASTWGSYCNTPKSDLDKITWRADMGGTSPSAILKHPGALSTILGADVWYLLTDGRIYESDVPVLVREAAESGAVSVPVVFVITGVKAHRPTSLDVSVGISFFANASDVLVLFKDETTSHIYVLAAKGLFAPLAVNGNGSEPDLSSWDLVKKLDSEQDFVDFCEINNLKLPTAESRPNGPGSLVDLGEQWRMQNAGASVDIALLLEPELELEWHDIEALLAEEAFNNLAVACKTRNRIHDLRRLLQSKKVEELNVKLEDIAGAAEIVARLADPAVQGTARAHHQQQLREAHATNRCYYQAALRDVEQSPKTHQMRKQNRLINDALFHLADLERSTYTADILGRSSNRAKRATAIEPEKEMLISSLDLETPIAFRGRCHLCCGDNEVMSIVVKQGADSAANTDNFALDFPLAAGRSEFNQGLISSQHICFQCALSLGKQSLWREKLAAIIPTLDYTDINKRYIQEQMFLGLTGGLRTGASGVSQLFMTIIDGVLSKKPWAGAHGQDLNDPEVVQRRAMLQWMLDNMLSKTGCRETFNEQGQWVTYPEALRWTAQDFAANGVDSWVAGYPLPGFNQLLKFGLKTGALNEANLHEMRRAKVLHGIASAYLARLFENANSRDQSWRQPLLAIIYERFNAVGIPVDQRGEGSLVNNPSEFWQRLSAFLTADTELLDLCDPEDRLALKRRAQLLAFWLIYHQSAHTRAKTFFANLRNNEPLARFVLSVSDATIADAVTSPVLLSIFRTNNPADHAFQARHSGFAPFVTPFGNSVLRCCFPACGEWFIDPKQLPDVAETWTLRQLDEIRQARAAHLIRAFGTDARFAKEAQTGMPIPAEGTAPPASTHVNLHISIVRVWCRWELAKRKSLADGDSDALAIFAVEVREEVCVGRRGDVYRDGLEDRVRAVLPSFFEVLSVALKREGREDGVEAFVHSFDENKLENKAKWELQGASIREDWVTL</sequence>
<dbReference type="Proteomes" id="UP000243723">
    <property type="component" value="Unassembled WGS sequence"/>
</dbReference>
<proteinExistence type="predicted"/>
<dbReference type="OrthoDB" id="3554680at2759"/>
<name>A0A2P7ZEA5_9PEZI</name>
<accession>A0A2P7ZEA5</accession>
<comment type="caution">
    <text evidence="1">The sequence shown here is derived from an EMBL/GenBank/DDBJ whole genome shotgun (WGS) entry which is preliminary data.</text>
</comment>
<dbReference type="AlphaFoldDB" id="A0A2P7ZEA5"/>